<evidence type="ECO:0000313" key="2">
    <source>
        <dbReference type="Proteomes" id="UP000008068"/>
    </source>
</evidence>
<dbReference type="STRING" id="135651.G0NYG9"/>
<dbReference type="FunCoup" id="G0NYG9">
    <property type="interactions" value="2649"/>
</dbReference>
<dbReference type="OMA" id="HNAFVRH"/>
<dbReference type="AlphaFoldDB" id="G0NYG9"/>
<dbReference type="eggNOG" id="KOG2793">
    <property type="taxonomic scope" value="Eukaryota"/>
</dbReference>
<accession>G0NYG9</accession>
<dbReference type="PANTHER" id="PTHR14614:SF132">
    <property type="entry name" value="PROTEIN-LYSINE METHYLTRANSFERASE C42C1.13"/>
    <property type="match status" value="1"/>
</dbReference>
<proteinExistence type="predicted"/>
<dbReference type="EMBL" id="GL379981">
    <property type="protein sequence ID" value="EGT40055.1"/>
    <property type="molecule type" value="Genomic_DNA"/>
</dbReference>
<dbReference type="PANTHER" id="PTHR14614">
    <property type="entry name" value="HEPATOCELLULAR CARCINOMA-ASSOCIATED ANTIGEN"/>
    <property type="match status" value="1"/>
</dbReference>
<dbReference type="SUPFAM" id="SSF53335">
    <property type="entry name" value="S-adenosyl-L-methionine-dependent methyltransferases"/>
    <property type="match status" value="1"/>
</dbReference>
<name>G0NYG9_CAEBE</name>
<dbReference type="OrthoDB" id="413520at2759"/>
<dbReference type="Pfam" id="PF10294">
    <property type="entry name" value="Methyltransf_16"/>
    <property type="match status" value="1"/>
</dbReference>
<dbReference type="Gene3D" id="3.40.50.150">
    <property type="entry name" value="Vaccinia Virus protein VP39"/>
    <property type="match status" value="1"/>
</dbReference>
<organism evidence="2">
    <name type="scientific">Caenorhabditis brenneri</name>
    <name type="common">Nematode worm</name>
    <dbReference type="NCBI Taxonomy" id="135651"/>
    <lineage>
        <taxon>Eukaryota</taxon>
        <taxon>Metazoa</taxon>
        <taxon>Ecdysozoa</taxon>
        <taxon>Nematoda</taxon>
        <taxon>Chromadorea</taxon>
        <taxon>Rhabditida</taxon>
        <taxon>Rhabditina</taxon>
        <taxon>Rhabditomorpha</taxon>
        <taxon>Rhabditoidea</taxon>
        <taxon>Rhabditidae</taxon>
        <taxon>Peloderinae</taxon>
        <taxon>Caenorhabditis</taxon>
    </lineage>
</organism>
<gene>
    <name evidence="1" type="ORF">CAEBREN_10076</name>
</gene>
<reference evidence="2" key="1">
    <citation type="submission" date="2011-07" db="EMBL/GenBank/DDBJ databases">
        <authorList>
            <consortium name="Caenorhabditis brenneri Sequencing and Analysis Consortium"/>
            <person name="Wilson R.K."/>
        </authorList>
    </citation>
    <scope>NUCLEOTIDE SEQUENCE [LARGE SCALE GENOMIC DNA]</scope>
    <source>
        <strain evidence="2">PB2801</strain>
    </source>
</reference>
<dbReference type="InterPro" id="IPR019410">
    <property type="entry name" value="Methyltransf_16"/>
</dbReference>
<protein>
    <submittedName>
        <fullName evidence="1">Uncharacterized protein</fullName>
    </submittedName>
</protein>
<keyword evidence="2" id="KW-1185">Reference proteome</keyword>
<sequence>MTIHYFFKNAKQFENKKVLELGSGTGVCGIALASLGAEVILTDLPERIPLIEKNVKVNQKLTGDRIKIQVLDWTKDTIPEGLDIVVAVDCVYYNSTIDPLIQLLNNSNAKEILVVSEVRDIGEASIAQKSFYEKVKRFFQLDAISQEEFDPDYFADDIIIGKLIRNV</sequence>
<dbReference type="HOGENOM" id="CLU_055721_5_1_1"/>
<dbReference type="Proteomes" id="UP000008068">
    <property type="component" value="Unassembled WGS sequence"/>
</dbReference>
<dbReference type="CDD" id="cd02440">
    <property type="entry name" value="AdoMet_MTases"/>
    <property type="match status" value="1"/>
</dbReference>
<dbReference type="InParanoid" id="G0NYG9"/>
<dbReference type="InterPro" id="IPR029063">
    <property type="entry name" value="SAM-dependent_MTases_sf"/>
</dbReference>
<evidence type="ECO:0000313" key="1">
    <source>
        <dbReference type="EMBL" id="EGT40055.1"/>
    </source>
</evidence>